<keyword evidence="2" id="KW-0808">Transferase</keyword>
<dbReference type="OrthoDB" id="5292888at2"/>
<dbReference type="CDD" id="cd04301">
    <property type="entry name" value="NAT_SF"/>
    <property type="match status" value="1"/>
</dbReference>
<comment type="caution">
    <text evidence="2">The sequence shown here is derived from an EMBL/GenBank/DDBJ whole genome shotgun (WGS) entry which is preliminary data.</text>
</comment>
<keyword evidence="3" id="KW-1185">Reference proteome</keyword>
<gene>
    <name evidence="2" type="ORF">CUC53_06940</name>
</gene>
<dbReference type="RefSeq" id="WP_100293476.1">
    <property type="nucleotide sequence ID" value="NZ_PGGC01000060.1"/>
</dbReference>
<dbReference type="EMBL" id="PGGC01000060">
    <property type="protein sequence ID" value="PJG59532.1"/>
    <property type="molecule type" value="Genomic_DNA"/>
</dbReference>
<sequence length="169" mass="18804">MQSISLRIARPTDAAAMTVIQRASWLAAYGETQGSARLAQLAAVEHLQVWQRRLAKTDPAPMLLCVDDVIKGLLYWQAMPEHEGAPSALIRAFYLHPSYWGQGYGRRLWQAVAMQMRMAGCGHATLWLLNGNPVGEHFCQQRGFVFAGQQRTSPILGADGFQRKMCCSL</sequence>
<dbReference type="InterPro" id="IPR016181">
    <property type="entry name" value="Acyl_CoA_acyltransferase"/>
</dbReference>
<dbReference type="GO" id="GO:0016747">
    <property type="term" value="F:acyltransferase activity, transferring groups other than amino-acyl groups"/>
    <property type="evidence" value="ECO:0007669"/>
    <property type="project" value="InterPro"/>
</dbReference>
<evidence type="ECO:0000313" key="2">
    <source>
        <dbReference type="EMBL" id="PJG59532.1"/>
    </source>
</evidence>
<dbReference type="Proteomes" id="UP000235861">
    <property type="component" value="Unassembled WGS sequence"/>
</dbReference>
<reference evidence="2 3" key="1">
    <citation type="submission" date="2017-11" db="EMBL/GenBank/DDBJ databases">
        <title>Draft genome sequence of environmental isolate Aeromonas cavernicola sp. nov. MDC 2508.</title>
        <authorList>
            <person name="Colston S.M."/>
            <person name="Navarro A."/>
            <person name="Martinez-Murcia A.J."/>
            <person name="Graf J."/>
        </authorList>
    </citation>
    <scope>NUCLEOTIDE SEQUENCE [LARGE SCALE GENOMIC DNA]</scope>
    <source>
        <strain evidence="2 3">MDC 2508</strain>
    </source>
</reference>
<name>A0A2H9U6A3_9GAMM</name>
<evidence type="ECO:0000259" key="1">
    <source>
        <dbReference type="PROSITE" id="PS51186"/>
    </source>
</evidence>
<dbReference type="InterPro" id="IPR000182">
    <property type="entry name" value="GNAT_dom"/>
</dbReference>
<feature type="domain" description="N-acetyltransferase" evidence="1">
    <location>
        <begin position="4"/>
        <end position="166"/>
    </location>
</feature>
<proteinExistence type="predicted"/>
<organism evidence="2 3">
    <name type="scientific">Aeromonas cavernicola</name>
    <dbReference type="NCBI Taxonomy" id="1006623"/>
    <lineage>
        <taxon>Bacteria</taxon>
        <taxon>Pseudomonadati</taxon>
        <taxon>Pseudomonadota</taxon>
        <taxon>Gammaproteobacteria</taxon>
        <taxon>Aeromonadales</taxon>
        <taxon>Aeromonadaceae</taxon>
        <taxon>Aeromonas</taxon>
    </lineage>
</organism>
<dbReference type="SUPFAM" id="SSF55729">
    <property type="entry name" value="Acyl-CoA N-acyltransferases (Nat)"/>
    <property type="match status" value="1"/>
</dbReference>
<dbReference type="AlphaFoldDB" id="A0A2H9U6A3"/>
<dbReference type="Pfam" id="PF00583">
    <property type="entry name" value="Acetyltransf_1"/>
    <property type="match status" value="1"/>
</dbReference>
<dbReference type="PROSITE" id="PS51186">
    <property type="entry name" value="GNAT"/>
    <property type="match status" value="1"/>
</dbReference>
<protein>
    <submittedName>
        <fullName evidence="2">N-acetyltransferase</fullName>
    </submittedName>
</protein>
<accession>A0A2H9U6A3</accession>
<evidence type="ECO:0000313" key="3">
    <source>
        <dbReference type="Proteomes" id="UP000235861"/>
    </source>
</evidence>
<dbReference type="Gene3D" id="3.40.630.30">
    <property type="match status" value="1"/>
</dbReference>